<evidence type="ECO:0008006" key="3">
    <source>
        <dbReference type="Google" id="ProtNLM"/>
    </source>
</evidence>
<accession>A0AAX3NBI4</accession>
<dbReference type="EMBL" id="CP118627">
    <property type="protein sequence ID" value="WEA13563.1"/>
    <property type="molecule type" value="Genomic_DNA"/>
</dbReference>
<reference evidence="1" key="1">
    <citation type="submission" date="2023-02" db="EMBL/GenBank/DDBJ databases">
        <title>Comparative genomics and fermentation flavor characterization of five lactic acid bacteria reveal flavor biosynthesis metabolic pathways in fermented muskmelon puree.</title>
        <authorList>
            <person name="Yuan L."/>
            <person name="Li M."/>
            <person name="Xu X."/>
            <person name="Lao F."/>
            <person name="Wu J."/>
        </authorList>
    </citation>
    <scope>NUCLEOTIDE SEQUENCE</scope>
    <source>
        <strain evidence="1">Pa-2</strain>
    </source>
</reference>
<sequence length="151" mass="17809">MKKRILKFNLTILLLSILFGMFIFQVEQYSRDKVTDFFRYTDSYSPVKKTKKITNKKENDSAIDIIENISKQEGLFTLYKVGDQGYFIEEGINFKFLPKEEITLYTPNTHQKSAYTPPLSKSVLTIDSIDNLKNKNEFEWQVFIKTNIKIR</sequence>
<dbReference type="RefSeq" id="WP_243415999.1">
    <property type="nucleotide sequence ID" value="NZ_CP118627.1"/>
</dbReference>
<evidence type="ECO:0000313" key="2">
    <source>
        <dbReference type="Proteomes" id="UP001217324"/>
    </source>
</evidence>
<evidence type="ECO:0000313" key="1">
    <source>
        <dbReference type="EMBL" id="WEA13563.1"/>
    </source>
</evidence>
<gene>
    <name evidence="1" type="ORF">PWF74_08575</name>
</gene>
<dbReference type="AlphaFoldDB" id="A0AAX3NBI4"/>
<name>A0AAX3NBI4_9LACT</name>
<organism evidence="1 2">
    <name type="scientific">Lactococcus garvieae</name>
    <dbReference type="NCBI Taxonomy" id="1363"/>
    <lineage>
        <taxon>Bacteria</taxon>
        <taxon>Bacillati</taxon>
        <taxon>Bacillota</taxon>
        <taxon>Bacilli</taxon>
        <taxon>Lactobacillales</taxon>
        <taxon>Streptococcaceae</taxon>
        <taxon>Lactococcus</taxon>
    </lineage>
</organism>
<protein>
    <recommendedName>
        <fullName evidence="3">Lipoprotein</fullName>
    </recommendedName>
</protein>
<dbReference type="Proteomes" id="UP001217324">
    <property type="component" value="Chromosome"/>
</dbReference>
<proteinExistence type="predicted"/>